<evidence type="ECO:0000256" key="3">
    <source>
        <dbReference type="ARBA" id="ARBA00023163"/>
    </source>
</evidence>
<evidence type="ECO:0000259" key="4">
    <source>
        <dbReference type="PROSITE" id="PS01124"/>
    </source>
</evidence>
<reference evidence="5" key="2">
    <citation type="submission" date="2021-04" db="EMBL/GenBank/DDBJ databases">
        <authorList>
            <person name="Gilroy R."/>
        </authorList>
    </citation>
    <scope>NUCLEOTIDE SEQUENCE</scope>
    <source>
        <strain evidence="5">CHK186-16707</strain>
    </source>
</reference>
<dbReference type="GO" id="GO:0003700">
    <property type="term" value="F:DNA-binding transcription factor activity"/>
    <property type="evidence" value="ECO:0007669"/>
    <property type="project" value="InterPro"/>
</dbReference>
<gene>
    <name evidence="5" type="ORF">H9962_09380</name>
</gene>
<keyword evidence="3" id="KW-0804">Transcription</keyword>
<dbReference type="InterPro" id="IPR018060">
    <property type="entry name" value="HTH_AraC"/>
</dbReference>
<evidence type="ECO:0000313" key="5">
    <source>
        <dbReference type="EMBL" id="HJA09380.1"/>
    </source>
</evidence>
<dbReference type="InterPro" id="IPR009594">
    <property type="entry name" value="Tscrpt_reg_HTH_AraC_N"/>
</dbReference>
<keyword evidence="2" id="KW-0238">DNA-binding</keyword>
<dbReference type="InterPro" id="IPR009057">
    <property type="entry name" value="Homeodomain-like_sf"/>
</dbReference>
<dbReference type="PROSITE" id="PS00041">
    <property type="entry name" value="HTH_ARAC_FAMILY_1"/>
    <property type="match status" value="1"/>
</dbReference>
<proteinExistence type="predicted"/>
<keyword evidence="1" id="KW-0805">Transcription regulation</keyword>
<accession>A0A9D2HGG4</accession>
<sequence length="312" mass="35108">MAETSRVDMKKSWELLASAIFRSTASGQGTTDAAVRGLAFHRYVSASTPMPRFLKPVIIVVAQGRKLVRIGKNEYNYGENICFVTGVNMPVASCVMEASEEKPYLAMSLYLDTELLSALAVKTPSSSGYANDISCGAMIQEMEPDLVDAFLRLAELSNTYDDIPVMGDILLREIHYRLLKSPIGNLLRTFNTLGSQGNQVTKAINWLQKNYKTPLRIEELAERSNMAPSTFHKYFKSITTLSPLQYQKRLRLDEAQRLMMAGQCDVTQAAFSVGYESVTQFIREYKRLFGNPPRRNIIYLKNTSQTNKLNII</sequence>
<reference evidence="5" key="1">
    <citation type="journal article" date="2021" name="PeerJ">
        <title>Extensive microbial diversity within the chicken gut microbiome revealed by metagenomics and culture.</title>
        <authorList>
            <person name="Gilroy R."/>
            <person name="Ravi A."/>
            <person name="Getino M."/>
            <person name="Pursley I."/>
            <person name="Horton D.L."/>
            <person name="Alikhan N.F."/>
            <person name="Baker D."/>
            <person name="Gharbi K."/>
            <person name="Hall N."/>
            <person name="Watson M."/>
            <person name="Adriaenssens E.M."/>
            <person name="Foster-Nyarko E."/>
            <person name="Jarju S."/>
            <person name="Secka A."/>
            <person name="Antonio M."/>
            <person name="Oren A."/>
            <person name="Chaudhuri R.R."/>
            <person name="La Ragione R."/>
            <person name="Hildebrand F."/>
            <person name="Pallen M.J."/>
        </authorList>
    </citation>
    <scope>NUCLEOTIDE SEQUENCE</scope>
    <source>
        <strain evidence="5">CHK186-16707</strain>
    </source>
</reference>
<comment type="caution">
    <text evidence="5">The sequence shown here is derived from an EMBL/GenBank/DDBJ whole genome shotgun (WGS) entry which is preliminary data.</text>
</comment>
<dbReference type="PROSITE" id="PS01124">
    <property type="entry name" value="HTH_ARAC_FAMILY_2"/>
    <property type="match status" value="1"/>
</dbReference>
<evidence type="ECO:0000313" key="6">
    <source>
        <dbReference type="Proteomes" id="UP000824225"/>
    </source>
</evidence>
<dbReference type="SUPFAM" id="SSF46689">
    <property type="entry name" value="Homeodomain-like"/>
    <property type="match status" value="2"/>
</dbReference>
<protein>
    <submittedName>
        <fullName evidence="5">AraC family transcriptional regulator</fullName>
    </submittedName>
</protein>
<organism evidence="5 6">
    <name type="scientific">Candidatus Mailhella merdigallinarum</name>
    <dbReference type="NCBI Taxonomy" id="2838658"/>
    <lineage>
        <taxon>Bacteria</taxon>
        <taxon>Pseudomonadati</taxon>
        <taxon>Thermodesulfobacteriota</taxon>
        <taxon>Desulfovibrionia</taxon>
        <taxon>Desulfovibrionales</taxon>
        <taxon>Desulfovibrionaceae</taxon>
        <taxon>Mailhella</taxon>
    </lineage>
</organism>
<dbReference type="PANTHER" id="PTHR43436">
    <property type="entry name" value="ARAC-FAMILY TRANSCRIPTIONAL REGULATOR"/>
    <property type="match status" value="1"/>
</dbReference>
<feature type="domain" description="HTH araC/xylS-type" evidence="4">
    <location>
        <begin position="201"/>
        <end position="299"/>
    </location>
</feature>
<dbReference type="Proteomes" id="UP000824225">
    <property type="component" value="Unassembled WGS sequence"/>
</dbReference>
<evidence type="ECO:0000256" key="2">
    <source>
        <dbReference type="ARBA" id="ARBA00023125"/>
    </source>
</evidence>
<dbReference type="GO" id="GO:0043565">
    <property type="term" value="F:sequence-specific DNA binding"/>
    <property type="evidence" value="ECO:0007669"/>
    <property type="project" value="InterPro"/>
</dbReference>
<dbReference type="SMART" id="SM00342">
    <property type="entry name" value="HTH_ARAC"/>
    <property type="match status" value="1"/>
</dbReference>
<name>A0A9D2HGG4_9BACT</name>
<dbReference type="EMBL" id="DXAN01000029">
    <property type="protein sequence ID" value="HJA09380.1"/>
    <property type="molecule type" value="Genomic_DNA"/>
</dbReference>
<dbReference type="AlphaFoldDB" id="A0A9D2HGG4"/>
<dbReference type="Pfam" id="PF12833">
    <property type="entry name" value="HTH_18"/>
    <property type="match status" value="1"/>
</dbReference>
<dbReference type="Gene3D" id="1.10.10.60">
    <property type="entry name" value="Homeodomain-like"/>
    <property type="match status" value="1"/>
</dbReference>
<dbReference type="Pfam" id="PF06719">
    <property type="entry name" value="AraC_N"/>
    <property type="match status" value="1"/>
</dbReference>
<dbReference type="PANTHER" id="PTHR43436:SF1">
    <property type="entry name" value="TRANSCRIPTIONAL REGULATORY PROTEIN"/>
    <property type="match status" value="1"/>
</dbReference>
<evidence type="ECO:0000256" key="1">
    <source>
        <dbReference type="ARBA" id="ARBA00023015"/>
    </source>
</evidence>
<dbReference type="InterPro" id="IPR018062">
    <property type="entry name" value="HTH_AraC-typ_CS"/>
</dbReference>